<dbReference type="Proteomes" id="UP000054359">
    <property type="component" value="Unassembled WGS sequence"/>
</dbReference>
<proteinExistence type="predicted"/>
<organism evidence="1 2">
    <name type="scientific">Stegodyphus mimosarum</name>
    <name type="common">African social velvet spider</name>
    <dbReference type="NCBI Taxonomy" id="407821"/>
    <lineage>
        <taxon>Eukaryota</taxon>
        <taxon>Metazoa</taxon>
        <taxon>Ecdysozoa</taxon>
        <taxon>Arthropoda</taxon>
        <taxon>Chelicerata</taxon>
        <taxon>Arachnida</taxon>
        <taxon>Araneae</taxon>
        <taxon>Araneomorphae</taxon>
        <taxon>Entelegynae</taxon>
        <taxon>Eresoidea</taxon>
        <taxon>Eresidae</taxon>
        <taxon>Stegodyphus</taxon>
    </lineage>
</organism>
<accession>A0A087THC8</accession>
<dbReference type="OrthoDB" id="6440356at2759"/>
<gene>
    <name evidence="1" type="ORF">X975_23100</name>
</gene>
<feature type="non-terminal residue" evidence="1">
    <location>
        <position position="94"/>
    </location>
</feature>
<sequence>MLFQNDVPIDLACHGSNLNMQVSSGTQSNSTPNEHSCTTVTVSFNDVFLVVTGTWSSPYESLARIRLQAKPGLVGKHHTSPLLWCPQCMLSTPG</sequence>
<keyword evidence="2" id="KW-1185">Reference proteome</keyword>
<evidence type="ECO:0000313" key="1">
    <source>
        <dbReference type="EMBL" id="KFM64517.1"/>
    </source>
</evidence>
<reference evidence="1 2" key="1">
    <citation type="submission" date="2013-11" db="EMBL/GenBank/DDBJ databases">
        <title>Genome sequencing of Stegodyphus mimosarum.</title>
        <authorList>
            <person name="Bechsgaard J."/>
        </authorList>
    </citation>
    <scope>NUCLEOTIDE SEQUENCE [LARGE SCALE GENOMIC DNA]</scope>
</reference>
<name>A0A087THC8_STEMI</name>
<dbReference type="EMBL" id="KK115236">
    <property type="protein sequence ID" value="KFM64517.1"/>
    <property type="molecule type" value="Genomic_DNA"/>
</dbReference>
<evidence type="ECO:0000313" key="2">
    <source>
        <dbReference type="Proteomes" id="UP000054359"/>
    </source>
</evidence>
<protein>
    <submittedName>
        <fullName evidence="1">Uncharacterized protein</fullName>
    </submittedName>
</protein>
<dbReference type="AlphaFoldDB" id="A0A087THC8"/>